<dbReference type="InterPro" id="IPR043129">
    <property type="entry name" value="ATPase_NBD"/>
</dbReference>
<dbReference type="PROSITE" id="PS00933">
    <property type="entry name" value="FGGY_KINASES_1"/>
    <property type="match status" value="1"/>
</dbReference>
<dbReference type="RefSeq" id="WP_147191407.1">
    <property type="nucleotide sequence ID" value="NZ_CP042435.1"/>
</dbReference>
<dbReference type="PROSITE" id="PS00297">
    <property type="entry name" value="HSP70_1"/>
    <property type="match status" value="1"/>
</dbReference>
<dbReference type="GO" id="GO:0016301">
    <property type="term" value="F:kinase activity"/>
    <property type="evidence" value="ECO:0007669"/>
    <property type="project" value="UniProtKB-KW"/>
</dbReference>
<protein>
    <submittedName>
        <fullName evidence="7">Gluconate kinase</fullName>
    </submittedName>
</protein>
<accession>A0A5B8VBU6</accession>
<evidence type="ECO:0000256" key="3">
    <source>
        <dbReference type="ARBA" id="ARBA00022679"/>
    </source>
</evidence>
<dbReference type="InterPro" id="IPR018181">
    <property type="entry name" value="Heat_shock_70_CS"/>
</dbReference>
<dbReference type="PIRSF" id="PIRSF000538">
    <property type="entry name" value="GlpK"/>
    <property type="match status" value="1"/>
</dbReference>
<organism evidence="7 8">
    <name type="scientific">Panacibacter ginsenosidivorans</name>
    <dbReference type="NCBI Taxonomy" id="1813871"/>
    <lineage>
        <taxon>Bacteria</taxon>
        <taxon>Pseudomonadati</taxon>
        <taxon>Bacteroidota</taxon>
        <taxon>Chitinophagia</taxon>
        <taxon>Chitinophagales</taxon>
        <taxon>Chitinophagaceae</taxon>
        <taxon>Panacibacter</taxon>
    </lineage>
</organism>
<evidence type="ECO:0000259" key="6">
    <source>
        <dbReference type="Pfam" id="PF02782"/>
    </source>
</evidence>
<comment type="similarity">
    <text evidence="2">Belongs to the FGGY kinase family.</text>
</comment>
<dbReference type="InterPro" id="IPR018484">
    <property type="entry name" value="FGGY_N"/>
</dbReference>
<dbReference type="OrthoDB" id="9805576at2"/>
<name>A0A5B8VBU6_9BACT</name>
<sequence length="492" mass="55026">MQHFIAIDLGTTNCKTVVIDESCHIVHTNKIAVNSILQDDGTHEQNAEEIFQAVIKLLQQYLQGSDKNIIACVSFSAAMHSFMAVDKNGNPLMNAMTWADTRSKKYAIELRNSETGKNIYAQTGTPIHAMSPLCKLLWLKNEKPQIFNAADKFISIKEFIYSKLFNKYIIDEGIACSTGLYNIYDNKWNKQSLQLAGIDESKLSTVVATTHYETELLHGIKTQLNLTNDIPFVMGGNDGCLANFGCGALSKDTAVLTLGTSGAVRLTIPKPILKELNGLFRYILTKEVYVTGGPINNGGIVLEWFAKNFLNIILEQDDNFDKVMRLAAKASPTSEGLMFLPYLLGERAPVWDENACGIFYNLKMNHEKEHLTRAVIEGISFSLLQILNNIEEQNNTVDGVYVSGFVTNSDFWMQLLADMFGKKIILNEVADASAVGAALIGMYATGFIKNVYEVKKFLKTDKVFIPDDTNHVLYQKHFERYKKLYPAFKVVS</sequence>
<feature type="domain" description="Carbohydrate kinase FGGY N-terminal" evidence="5">
    <location>
        <begin position="5"/>
        <end position="245"/>
    </location>
</feature>
<dbReference type="Pfam" id="PF00370">
    <property type="entry name" value="FGGY_N"/>
    <property type="match status" value="1"/>
</dbReference>
<dbReference type="PANTHER" id="PTHR43095">
    <property type="entry name" value="SUGAR KINASE"/>
    <property type="match status" value="1"/>
</dbReference>
<reference evidence="7 8" key="1">
    <citation type="journal article" date="2016" name="Int. J. Syst. Evol. Microbiol.">
        <title>Panacibacter ginsenosidivorans gen. nov., sp. nov., with ginsenoside converting activity isolated from soil of a ginseng field.</title>
        <authorList>
            <person name="Siddiqi M.Z."/>
            <person name="Muhammad Shafi S."/>
            <person name="Choi K.D."/>
            <person name="Im W.T."/>
        </authorList>
    </citation>
    <scope>NUCLEOTIDE SEQUENCE [LARGE SCALE GENOMIC DNA]</scope>
    <source>
        <strain evidence="7 8">Gsoil1550</strain>
    </source>
</reference>
<feature type="domain" description="Carbohydrate kinase FGGY C-terminal" evidence="6">
    <location>
        <begin position="255"/>
        <end position="444"/>
    </location>
</feature>
<evidence type="ECO:0000256" key="2">
    <source>
        <dbReference type="ARBA" id="ARBA00009156"/>
    </source>
</evidence>
<evidence type="ECO:0000259" key="5">
    <source>
        <dbReference type="Pfam" id="PF00370"/>
    </source>
</evidence>
<comment type="similarity">
    <text evidence="1">Belongs to the heat shock protein 70 family.</text>
</comment>
<evidence type="ECO:0000256" key="1">
    <source>
        <dbReference type="ARBA" id="ARBA00007381"/>
    </source>
</evidence>
<dbReference type="CDD" id="cd07770">
    <property type="entry name" value="ASKHA_NBD_FGGY_GntK"/>
    <property type="match status" value="1"/>
</dbReference>
<dbReference type="Proteomes" id="UP000321533">
    <property type="component" value="Chromosome"/>
</dbReference>
<gene>
    <name evidence="7" type="ORF">FRZ67_16900</name>
</gene>
<dbReference type="InterPro" id="IPR018485">
    <property type="entry name" value="FGGY_C"/>
</dbReference>
<dbReference type="GO" id="GO:0016773">
    <property type="term" value="F:phosphotransferase activity, alcohol group as acceptor"/>
    <property type="evidence" value="ECO:0007669"/>
    <property type="project" value="InterPro"/>
</dbReference>
<proteinExistence type="inferred from homology"/>
<dbReference type="KEGG" id="pgin:FRZ67_16900"/>
<dbReference type="InterPro" id="IPR018483">
    <property type="entry name" value="Carb_kinase_FGGY_CS"/>
</dbReference>
<dbReference type="EMBL" id="CP042435">
    <property type="protein sequence ID" value="QEC68904.1"/>
    <property type="molecule type" value="Genomic_DNA"/>
</dbReference>
<dbReference type="InterPro" id="IPR050406">
    <property type="entry name" value="FGGY_Carb_Kinase"/>
</dbReference>
<keyword evidence="8" id="KW-1185">Reference proteome</keyword>
<dbReference type="AlphaFoldDB" id="A0A5B8VBU6"/>
<dbReference type="GO" id="GO:0005975">
    <property type="term" value="P:carbohydrate metabolic process"/>
    <property type="evidence" value="ECO:0007669"/>
    <property type="project" value="InterPro"/>
</dbReference>
<keyword evidence="4 7" id="KW-0418">Kinase</keyword>
<evidence type="ECO:0000313" key="8">
    <source>
        <dbReference type="Proteomes" id="UP000321533"/>
    </source>
</evidence>
<dbReference type="InterPro" id="IPR000577">
    <property type="entry name" value="Carb_kinase_FGGY"/>
</dbReference>
<keyword evidence="3" id="KW-0808">Transferase</keyword>
<dbReference type="Gene3D" id="3.30.420.40">
    <property type="match status" value="2"/>
</dbReference>
<evidence type="ECO:0000313" key="7">
    <source>
        <dbReference type="EMBL" id="QEC68904.1"/>
    </source>
</evidence>
<evidence type="ECO:0000256" key="4">
    <source>
        <dbReference type="ARBA" id="ARBA00022777"/>
    </source>
</evidence>
<dbReference type="SUPFAM" id="SSF53067">
    <property type="entry name" value="Actin-like ATPase domain"/>
    <property type="match status" value="2"/>
</dbReference>
<dbReference type="PANTHER" id="PTHR43095:SF2">
    <property type="entry name" value="GLUCONOKINASE"/>
    <property type="match status" value="1"/>
</dbReference>
<dbReference type="Pfam" id="PF02782">
    <property type="entry name" value="FGGY_C"/>
    <property type="match status" value="1"/>
</dbReference>